<dbReference type="InterPro" id="IPR027417">
    <property type="entry name" value="P-loop_NTPase"/>
</dbReference>
<dbReference type="PANTHER" id="PTHR36766:SF21">
    <property type="entry name" value="NB-ARC DOMAIN DISEASE RESISTANCE PROTEIN"/>
    <property type="match status" value="1"/>
</dbReference>
<dbReference type="Gene3D" id="3.40.50.300">
    <property type="entry name" value="P-loop containing nucleotide triphosphate hydrolases"/>
    <property type="match status" value="1"/>
</dbReference>
<evidence type="ECO:0000256" key="3">
    <source>
        <dbReference type="ARBA" id="ARBA00022821"/>
    </source>
</evidence>
<dbReference type="SUPFAM" id="SSF52540">
    <property type="entry name" value="P-loop containing nucleoside triphosphate hydrolases"/>
    <property type="match status" value="1"/>
</dbReference>
<feature type="domain" description="RPW8" evidence="5">
    <location>
        <begin position="1"/>
        <end position="151"/>
    </location>
</feature>
<feature type="coiled-coil region" evidence="4">
    <location>
        <begin position="39"/>
        <end position="73"/>
    </location>
</feature>
<evidence type="ECO:0000259" key="5">
    <source>
        <dbReference type="PROSITE" id="PS51153"/>
    </source>
</evidence>
<protein>
    <submittedName>
        <fullName evidence="6">Putative powdery mildew resistance protein, RPW8</fullName>
    </submittedName>
</protein>
<dbReference type="Gene3D" id="1.10.10.10">
    <property type="entry name" value="Winged helix-like DNA-binding domain superfamily/Winged helix DNA-binding domain"/>
    <property type="match status" value="1"/>
</dbReference>
<comment type="similarity">
    <text evidence="1">Belongs to the disease resistance NB-LRR family.</text>
</comment>
<gene>
    <name evidence="6" type="ORF">MtrunA17_Chr8g0374561</name>
</gene>
<dbReference type="Proteomes" id="UP000265566">
    <property type="component" value="Chromosome 8"/>
</dbReference>
<dbReference type="PRINTS" id="PR00364">
    <property type="entry name" value="DISEASERSIST"/>
</dbReference>
<dbReference type="InterPro" id="IPR042197">
    <property type="entry name" value="Apaf_helical"/>
</dbReference>
<organism evidence="6 7">
    <name type="scientific">Medicago truncatula</name>
    <name type="common">Barrel medic</name>
    <name type="synonym">Medicago tribuloides</name>
    <dbReference type="NCBI Taxonomy" id="3880"/>
    <lineage>
        <taxon>Eukaryota</taxon>
        <taxon>Viridiplantae</taxon>
        <taxon>Streptophyta</taxon>
        <taxon>Embryophyta</taxon>
        <taxon>Tracheophyta</taxon>
        <taxon>Spermatophyta</taxon>
        <taxon>Magnoliopsida</taxon>
        <taxon>eudicotyledons</taxon>
        <taxon>Gunneridae</taxon>
        <taxon>Pentapetalae</taxon>
        <taxon>rosids</taxon>
        <taxon>fabids</taxon>
        <taxon>Fabales</taxon>
        <taxon>Fabaceae</taxon>
        <taxon>Papilionoideae</taxon>
        <taxon>50 kb inversion clade</taxon>
        <taxon>NPAAA clade</taxon>
        <taxon>Hologalegina</taxon>
        <taxon>IRL clade</taxon>
        <taxon>Trifolieae</taxon>
        <taxon>Medicago</taxon>
    </lineage>
</organism>
<reference evidence="7" key="1">
    <citation type="journal article" date="2018" name="Nat. Plants">
        <title>Whole-genome landscape of Medicago truncatula symbiotic genes.</title>
        <authorList>
            <person name="Pecrix Y."/>
            <person name="Staton S.E."/>
            <person name="Sallet E."/>
            <person name="Lelandais-Briere C."/>
            <person name="Moreau S."/>
            <person name="Carrere S."/>
            <person name="Blein T."/>
            <person name="Jardinaud M.F."/>
            <person name="Latrasse D."/>
            <person name="Zouine M."/>
            <person name="Zahm M."/>
            <person name="Kreplak J."/>
            <person name="Mayjonade B."/>
            <person name="Satge C."/>
            <person name="Perez M."/>
            <person name="Cauet S."/>
            <person name="Marande W."/>
            <person name="Chantry-Darmon C."/>
            <person name="Lopez-Roques C."/>
            <person name="Bouchez O."/>
            <person name="Berard A."/>
            <person name="Debelle F."/>
            <person name="Munos S."/>
            <person name="Bendahmane A."/>
            <person name="Berges H."/>
            <person name="Niebel A."/>
            <person name="Buitink J."/>
            <person name="Frugier F."/>
            <person name="Benhamed M."/>
            <person name="Crespi M."/>
            <person name="Gouzy J."/>
            <person name="Gamas P."/>
        </authorList>
    </citation>
    <scope>NUCLEOTIDE SEQUENCE [LARGE SCALE GENOMIC DNA]</scope>
    <source>
        <strain evidence="7">cv. Jemalong A17</strain>
    </source>
</reference>
<keyword evidence="4" id="KW-0175">Coiled coil</keyword>
<dbReference type="InterPro" id="IPR036388">
    <property type="entry name" value="WH-like_DNA-bd_sf"/>
</dbReference>
<evidence type="ECO:0000313" key="6">
    <source>
        <dbReference type="EMBL" id="RHN42225.1"/>
    </source>
</evidence>
<dbReference type="SUPFAM" id="SSF52058">
    <property type="entry name" value="L domain-like"/>
    <property type="match status" value="1"/>
</dbReference>
<evidence type="ECO:0000256" key="1">
    <source>
        <dbReference type="ARBA" id="ARBA00008894"/>
    </source>
</evidence>
<dbReference type="GO" id="GO:0043531">
    <property type="term" value="F:ADP binding"/>
    <property type="evidence" value="ECO:0007669"/>
    <property type="project" value="InterPro"/>
</dbReference>
<dbReference type="Pfam" id="PF05659">
    <property type="entry name" value="RPW8"/>
    <property type="match status" value="1"/>
</dbReference>
<dbReference type="OrthoDB" id="1375489at2759"/>
<dbReference type="AlphaFoldDB" id="A0A396GTV8"/>
<evidence type="ECO:0000313" key="7">
    <source>
        <dbReference type="Proteomes" id="UP000265566"/>
    </source>
</evidence>
<evidence type="ECO:0000256" key="2">
    <source>
        <dbReference type="ARBA" id="ARBA00022737"/>
    </source>
</evidence>
<dbReference type="GO" id="GO:0006952">
    <property type="term" value="P:defense response"/>
    <property type="evidence" value="ECO:0007669"/>
    <property type="project" value="UniProtKB-KW"/>
</dbReference>
<dbReference type="PANTHER" id="PTHR36766">
    <property type="entry name" value="PLANT BROAD-SPECTRUM MILDEW RESISTANCE PROTEIN RPW8"/>
    <property type="match status" value="1"/>
</dbReference>
<dbReference type="Gramene" id="rna48641">
    <property type="protein sequence ID" value="RHN42225.1"/>
    <property type="gene ID" value="gene48641"/>
</dbReference>
<comment type="caution">
    <text evidence="6">The sequence shown here is derived from an EMBL/GenBank/DDBJ whole genome shotgun (WGS) entry which is preliminary data.</text>
</comment>
<proteinExistence type="inferred from homology"/>
<dbReference type="InterPro" id="IPR055414">
    <property type="entry name" value="LRR_R13L4/SHOC2-like"/>
</dbReference>
<name>A0A396GTV8_MEDTR</name>
<keyword evidence="3" id="KW-0611">Plant defense</keyword>
<dbReference type="Gene3D" id="1.10.8.430">
    <property type="entry name" value="Helical domain of apoptotic protease-activating factors"/>
    <property type="match status" value="1"/>
</dbReference>
<keyword evidence="2" id="KW-0677">Repeat</keyword>
<dbReference type="Pfam" id="PF00931">
    <property type="entry name" value="NB-ARC"/>
    <property type="match status" value="1"/>
</dbReference>
<dbReference type="Pfam" id="PF23598">
    <property type="entry name" value="LRR_14"/>
    <property type="match status" value="1"/>
</dbReference>
<dbReference type="Gene3D" id="3.80.10.10">
    <property type="entry name" value="Ribonuclease Inhibitor"/>
    <property type="match status" value="1"/>
</dbReference>
<dbReference type="InterPro" id="IPR008808">
    <property type="entry name" value="Powdery_mildew-R_dom"/>
</dbReference>
<accession>A0A396GTV8</accession>
<evidence type="ECO:0000256" key="4">
    <source>
        <dbReference type="SAM" id="Coils"/>
    </source>
</evidence>
<dbReference type="EMBL" id="PSQE01000008">
    <property type="protein sequence ID" value="RHN42225.1"/>
    <property type="molecule type" value="Genomic_DNA"/>
</dbReference>
<dbReference type="InterPro" id="IPR002182">
    <property type="entry name" value="NB-ARC"/>
</dbReference>
<sequence>MAGELVGGAFLGAVVQEGAKPFTNQISKGLKFKKTRKIVDSLVERIKPAAEEIERLNENLDRPKEETKVLMEELKQGKEVVNKHSKVPWWKFCCLPCFQGELQAKEEKIARTCSLVTPMNTARDVKETLSIVRDLKGRQFNFKRLCECDPPVKPDFTVGLDVPLHQLKNWVLSSDVSVDSVHVLTGLAGSGKTTLATLLCCDDKVIGKFGENILFFHVAKNPDLKNIVQTLFEHCGHKKPYLVDHDDAVKNLRCLLNKIGENRRPLMLVLDNVFQGSESFVNAFKVQVPDYKILITSRVKFPRFQTSLFLKPLSDDDAVTVFRHFALPNDGTTGSYVPDEDDVQQIAKGCWGSPLALESIGGSLNGQHIEAWKEMVNMLSEGGSIVDSNDELRDRLQKVLENALQDNHIVKECFMDLGLFFEDKKIPVAALIDMWTELYDLDDDNIKGMNIVRKLANWHLVKLVVSREVTTHVDHYYNHHFLTQHDLLKEISIHQARQEPFELRKRLIFDVNENSWDQQNQQNTIARTLSISPDKILTSDWSNVEKIKQVEVLILNLHTEKYTLPECIKKMTKLKVLIITNYKGFHCAELDNFEILGCLPNLRRIRLHQVSVPSLCKLVNLRKLSLYFCETKQAFQSNTVSISDILPNLKELCVDYCKDLVTLPSGLCDITSLKKLSITRCINFLSLPQEIGNLENLKVLRLSSCAELEEIPTSIEKLLKLHFLDISGCASFHSLPEEIGNLHNLKELHMTGFSLDTLPGSVTKLKNLKHLICDQETAVCWENFKPSLPNLKIEEAEVNLFIIV</sequence>
<dbReference type="InterPro" id="IPR032675">
    <property type="entry name" value="LRR_dom_sf"/>
</dbReference>
<dbReference type="PROSITE" id="PS51153">
    <property type="entry name" value="RPW8"/>
    <property type="match status" value="1"/>
</dbReference>